<dbReference type="AlphaFoldDB" id="A0AAJ0E2I0"/>
<feature type="region of interest" description="Disordered" evidence="1">
    <location>
        <begin position="1"/>
        <end position="62"/>
    </location>
</feature>
<dbReference type="EMBL" id="MOOE01000005">
    <property type="protein sequence ID" value="KAK1531056.1"/>
    <property type="molecule type" value="Genomic_DNA"/>
</dbReference>
<organism evidence="2 3">
    <name type="scientific">Colletotrichum costaricense</name>
    <dbReference type="NCBI Taxonomy" id="1209916"/>
    <lineage>
        <taxon>Eukaryota</taxon>
        <taxon>Fungi</taxon>
        <taxon>Dikarya</taxon>
        <taxon>Ascomycota</taxon>
        <taxon>Pezizomycotina</taxon>
        <taxon>Sordariomycetes</taxon>
        <taxon>Hypocreomycetidae</taxon>
        <taxon>Glomerellales</taxon>
        <taxon>Glomerellaceae</taxon>
        <taxon>Colletotrichum</taxon>
        <taxon>Colletotrichum acutatum species complex</taxon>
    </lineage>
</organism>
<feature type="non-terminal residue" evidence="2">
    <location>
        <position position="1"/>
    </location>
</feature>
<evidence type="ECO:0000256" key="1">
    <source>
        <dbReference type="SAM" id="MobiDB-lite"/>
    </source>
</evidence>
<dbReference type="GeneID" id="85337876"/>
<name>A0AAJ0E2I0_9PEZI</name>
<accession>A0AAJ0E2I0</accession>
<dbReference type="RefSeq" id="XP_060316101.1">
    <property type="nucleotide sequence ID" value="XM_060454329.1"/>
</dbReference>
<protein>
    <submittedName>
        <fullName evidence="2">Uncharacterized protein</fullName>
    </submittedName>
</protein>
<feature type="compositionally biased region" description="Gly residues" evidence="1">
    <location>
        <begin position="1"/>
        <end position="14"/>
    </location>
</feature>
<gene>
    <name evidence="2" type="ORF">CCOS01_06159</name>
</gene>
<comment type="caution">
    <text evidence="2">The sequence shown here is derived from an EMBL/GenBank/DDBJ whole genome shotgun (WGS) entry which is preliminary data.</text>
</comment>
<sequence length="162" mass="17118">GVGGGRQGDRGVGTGWRRASEQATASSSNSTGWLGFVGNSVDGGSGSGNSTSGAKQQTEAGEGCGAMRCDTWFDLDESFSRGWFLARGKVGPGKDMGILRQAAIRNAQDEDRDMAWMMDWRLSRYAGSVVVSPRCGQGQALVGSVRRETSVGVGECLFKRIK</sequence>
<keyword evidence="3" id="KW-1185">Reference proteome</keyword>
<reference evidence="2 3" key="1">
    <citation type="submission" date="2016-10" db="EMBL/GenBank/DDBJ databases">
        <title>The genome sequence of Colletotrichum fioriniae PJ7.</title>
        <authorList>
            <person name="Baroncelli R."/>
        </authorList>
    </citation>
    <scope>NUCLEOTIDE SEQUENCE [LARGE SCALE GENOMIC DNA]</scope>
    <source>
        <strain evidence="2 3">IMI 309622</strain>
    </source>
</reference>
<dbReference type="Proteomes" id="UP001240678">
    <property type="component" value="Unassembled WGS sequence"/>
</dbReference>
<proteinExistence type="predicted"/>
<evidence type="ECO:0000313" key="2">
    <source>
        <dbReference type="EMBL" id="KAK1531056.1"/>
    </source>
</evidence>
<evidence type="ECO:0000313" key="3">
    <source>
        <dbReference type="Proteomes" id="UP001240678"/>
    </source>
</evidence>
<feature type="compositionally biased region" description="Polar residues" evidence="1">
    <location>
        <begin position="21"/>
        <end position="32"/>
    </location>
</feature>